<dbReference type="InterPro" id="IPR005093">
    <property type="entry name" value="RNArep_beta"/>
</dbReference>
<keyword evidence="6" id="KW-0693">Viral RNA replication</keyword>
<feature type="domain" description="RdRp catalytic" evidence="10">
    <location>
        <begin position="366"/>
        <end position="497"/>
    </location>
</feature>
<sequence length="670" mass="75519">MDCDKSLDKYKLIAALLHDVQSSHGAVFNCRALRLTLNRVKRRALSEGDRYFTVALPRLGKALDKALSGGDLMDCTKLREKPVAGTKLPRFLGELFLQVFASDGSVLPNPCVNSVRAIRQVCLVFYKYELPYTDEQCQRVVSGFEKTEEDIKIVTKELDEIRERLDNSAYTPSRTGLKNPVSKEDVARGARLCLSKLFSGQQTLFESPGQDLVGYDKAQPLRHPFVGPRNPFNWAVDVLAPFDPKNINPRHGPGAVATKQQLWDKFDWVNVSANITKVYPLDAYFYASVGHFCDEYKNISSITEDDLPARVILVPKDSRGPRLISCEPVDYQWVQQGLGRAMVRYVETSKLTKFNVFFTNQQPNQFGALLGSQLGGYSTLDLNEASDRVSVGLVHLLFPAHIYECLDACRSSSTVLPDGRVIPLKKFAPMGSSLCFPIMALTIWAILTAAAPDKYTRERILVYGDDVIVPTAYAANAIEQLESFGLKINRDKSCTKGFFRESCGMDAFKGSNVTPVRLRTVWSSRRCPNSYSSWISYANSFWDKKYYNVYDYIVERLFAVYGDIPSQDMVGKTTPALAYVPDARRPKKRRVNSKLQKLEYYVYVLKSPSIQHTMPGWSMLLRFFSEVADPITVSDMVEGSSGGPSYEGTTPLSVRLYTRPRTSMLVRRWR</sequence>
<evidence type="ECO:0000313" key="11">
    <source>
        <dbReference type="EMBL" id="QDH91310.1"/>
    </source>
</evidence>
<evidence type="ECO:0000256" key="1">
    <source>
        <dbReference type="ARBA" id="ARBA00012494"/>
    </source>
</evidence>
<dbReference type="GO" id="GO:0039694">
    <property type="term" value="P:viral RNA genome replication"/>
    <property type="evidence" value="ECO:0007669"/>
    <property type="project" value="InterPro"/>
</dbReference>
<feature type="binding site" evidence="9">
    <location>
        <position position="381"/>
    </location>
    <ligand>
        <name>Mg(2+)</name>
        <dbReference type="ChEBI" id="CHEBI:18420"/>
        <label>2</label>
    </ligand>
</feature>
<dbReference type="GO" id="GO:0003968">
    <property type="term" value="F:RNA-directed RNA polymerase activity"/>
    <property type="evidence" value="ECO:0007669"/>
    <property type="project" value="UniProtKB-KW"/>
</dbReference>
<dbReference type="EMBL" id="MN036153">
    <property type="protein sequence ID" value="QDH91310.1"/>
    <property type="molecule type" value="Genomic_RNA"/>
</dbReference>
<dbReference type="InterPro" id="IPR043502">
    <property type="entry name" value="DNA/RNA_pol_sf"/>
</dbReference>
<keyword evidence="9" id="KW-0460">Magnesium</keyword>
<dbReference type="SUPFAM" id="SSF56672">
    <property type="entry name" value="DNA/RNA polymerases"/>
    <property type="match status" value="1"/>
</dbReference>
<gene>
    <name evidence="11" type="ORF">H2BulkL11554e476_000002</name>
</gene>
<dbReference type="Pfam" id="PF03431">
    <property type="entry name" value="RNA_replicase_B"/>
    <property type="match status" value="1"/>
</dbReference>
<reference evidence="11" key="1">
    <citation type="submission" date="2019-05" db="EMBL/GenBank/DDBJ databases">
        <title>Metatranscriptomic reconstruction reveals RNA viruses with the potential to shape carbon cycling in soil.</title>
        <authorList>
            <person name="Starr E.P."/>
            <person name="Nuccio E."/>
            <person name="Pett-Ridge J."/>
            <person name="Banfield J.F."/>
            <person name="Firestone M.K."/>
        </authorList>
    </citation>
    <scope>NUCLEOTIDE SEQUENCE</scope>
    <source>
        <strain evidence="11">H2_Bulk_Litter_11_554_e_476</strain>
    </source>
</reference>
<evidence type="ECO:0000256" key="8">
    <source>
        <dbReference type="ARBA" id="ARBA00048744"/>
    </source>
</evidence>
<organism evidence="11">
    <name type="scientific">Leviviridae sp</name>
    <dbReference type="NCBI Taxonomy" id="2027243"/>
    <lineage>
        <taxon>Viruses</taxon>
        <taxon>Riboviria</taxon>
        <taxon>Orthornavirae</taxon>
        <taxon>Lenarviricota</taxon>
        <taxon>Leviviricetes</taxon>
        <taxon>Norzivirales</taxon>
        <taxon>Fiersviridae</taxon>
    </lineage>
</organism>
<dbReference type="PROSITE" id="PS50522">
    <property type="entry name" value="RDRP_PHAGE"/>
    <property type="match status" value="1"/>
</dbReference>
<feature type="binding site" evidence="9">
    <location>
        <position position="465"/>
    </location>
    <ligand>
        <name>Mg(2+)</name>
        <dbReference type="ChEBI" id="CHEBI:18420"/>
        <label>2</label>
    </ligand>
</feature>
<feature type="binding site" evidence="9">
    <location>
        <position position="466"/>
    </location>
    <ligand>
        <name>Mg(2+)</name>
        <dbReference type="ChEBI" id="CHEBI:18420"/>
        <label>2</label>
    </ligand>
</feature>
<keyword evidence="5" id="KW-0547">Nucleotide-binding</keyword>
<comment type="catalytic activity">
    <reaction evidence="8">
        <text>RNA(n) + a ribonucleoside 5'-triphosphate = RNA(n+1) + diphosphate</text>
        <dbReference type="Rhea" id="RHEA:21248"/>
        <dbReference type="Rhea" id="RHEA-COMP:14527"/>
        <dbReference type="Rhea" id="RHEA-COMP:17342"/>
        <dbReference type="ChEBI" id="CHEBI:33019"/>
        <dbReference type="ChEBI" id="CHEBI:61557"/>
        <dbReference type="ChEBI" id="CHEBI:140395"/>
        <dbReference type="EC" id="2.7.7.48"/>
    </reaction>
</comment>
<dbReference type="GO" id="GO:0000166">
    <property type="term" value="F:nucleotide binding"/>
    <property type="evidence" value="ECO:0007669"/>
    <property type="project" value="UniProtKB-KW"/>
</dbReference>
<name>A0A514DCG9_9VIRU</name>
<evidence type="ECO:0000256" key="2">
    <source>
        <dbReference type="ARBA" id="ARBA00022484"/>
    </source>
</evidence>
<evidence type="ECO:0000256" key="7">
    <source>
        <dbReference type="ARBA" id="ARBA00030248"/>
    </source>
</evidence>
<dbReference type="EC" id="2.7.7.48" evidence="1"/>
<accession>A0A514DCG9</accession>
<evidence type="ECO:0000256" key="6">
    <source>
        <dbReference type="ARBA" id="ARBA00022953"/>
    </source>
</evidence>
<evidence type="ECO:0000256" key="5">
    <source>
        <dbReference type="ARBA" id="ARBA00022741"/>
    </source>
</evidence>
<keyword evidence="2 11" id="KW-0696">RNA-directed RNA polymerase</keyword>
<evidence type="ECO:0000256" key="3">
    <source>
        <dbReference type="ARBA" id="ARBA00022679"/>
    </source>
</evidence>
<comment type="cofactor">
    <cofactor evidence="9">
        <name>Mg(2+)</name>
        <dbReference type="ChEBI" id="CHEBI:18420"/>
    </cofactor>
    <text evidence="9">Binds 2 Mg(2+) per subunit.</text>
</comment>
<evidence type="ECO:0000259" key="10">
    <source>
        <dbReference type="PROSITE" id="PS50522"/>
    </source>
</evidence>
<keyword evidence="3" id="KW-0808">Transferase</keyword>
<proteinExistence type="predicted"/>
<evidence type="ECO:0000256" key="9">
    <source>
        <dbReference type="PIRSR" id="PIRSR605093-1"/>
    </source>
</evidence>
<protein>
    <recommendedName>
        <fullName evidence="1">RNA-directed RNA polymerase</fullName>
        <ecNumber evidence="1">2.7.7.48</ecNumber>
    </recommendedName>
    <alternativeName>
        <fullName evidence="7">RNA replicase beta chain</fullName>
    </alternativeName>
</protein>
<evidence type="ECO:0000256" key="4">
    <source>
        <dbReference type="ARBA" id="ARBA00022695"/>
    </source>
</evidence>
<dbReference type="GO" id="GO:0046872">
    <property type="term" value="F:metal ion binding"/>
    <property type="evidence" value="ECO:0007669"/>
    <property type="project" value="UniProtKB-KW"/>
</dbReference>
<keyword evidence="9" id="KW-0479">Metal-binding</keyword>
<keyword evidence="4" id="KW-0548">Nucleotidyltransferase</keyword>
<dbReference type="InterPro" id="IPR007096">
    <property type="entry name" value="RNA-dir_Rpol_cat_phage"/>
</dbReference>